<feature type="transmembrane region" description="Helical" evidence="1">
    <location>
        <begin position="47"/>
        <end position="67"/>
    </location>
</feature>
<dbReference type="EMBL" id="LWBO01000010">
    <property type="protein sequence ID" value="OQP49512.1"/>
    <property type="molecule type" value="Genomic_DNA"/>
</dbReference>
<evidence type="ECO:0000259" key="2">
    <source>
        <dbReference type="Pfam" id="PF01757"/>
    </source>
</evidence>
<proteinExistence type="predicted"/>
<dbReference type="RefSeq" id="WP_014220100.1">
    <property type="nucleotide sequence ID" value="NZ_LWBO01000010.1"/>
</dbReference>
<reference evidence="3 4" key="1">
    <citation type="submission" date="2016-04" db="EMBL/GenBank/DDBJ databases">
        <authorList>
            <person name="Chen L."/>
            <person name="Zhuang W."/>
            <person name="Wang G."/>
        </authorList>
    </citation>
    <scope>NUCLEOTIDE SEQUENCE [LARGE SCALE GENOMIC DNA]</scope>
    <source>
        <strain evidence="4">GR20</strain>
    </source>
</reference>
<keyword evidence="1" id="KW-0472">Membrane</keyword>
<feature type="transmembrane region" description="Helical" evidence="1">
    <location>
        <begin position="202"/>
        <end position="224"/>
    </location>
</feature>
<feature type="transmembrane region" description="Helical" evidence="1">
    <location>
        <begin position="139"/>
        <end position="159"/>
    </location>
</feature>
<keyword evidence="1" id="KW-1133">Transmembrane helix</keyword>
<sequence length="360" mass="41028">MGDSTINLPAGLQRPGFRALDGLRGVSIAIVIIAHTFTPFLGSNYAGLIGVYVFFVISGFLITTLLLKERLQYGSISLKGFYIRRCLRILPVAYGFLLVLICLNYIFRLAIPGRSFITCFLFIKNLPVLQNFDWYTGHFWSLGVEEQFYLLFPILLVTLSVRNYKRLIVCLIVILPILSYIHTKKLDTDVPGFIYDAISWVVNLFGGGTVLILTGSLFSILLLTQNRFITFVNDKAPAISSLLLFIVSSILLYPTLPATVRLFSVPVFGFIVAFVIILNLKEEAIFGRLLEYGWMKKLGVLSYSLYIWQQLFTYKQPWHHAGKNGWLLLLNLATLLIVAILSYSLYEKKFLNYKKRFKRV</sequence>
<organism evidence="3 4">
    <name type="scientific">Niastella koreensis</name>
    <dbReference type="NCBI Taxonomy" id="354356"/>
    <lineage>
        <taxon>Bacteria</taxon>
        <taxon>Pseudomonadati</taxon>
        <taxon>Bacteroidota</taxon>
        <taxon>Chitinophagia</taxon>
        <taxon>Chitinophagales</taxon>
        <taxon>Chitinophagaceae</taxon>
        <taxon>Niastella</taxon>
    </lineage>
</organism>
<feature type="transmembrane region" description="Helical" evidence="1">
    <location>
        <begin position="22"/>
        <end position="41"/>
    </location>
</feature>
<accession>A0ABX3NXX4</accession>
<feature type="domain" description="Acyltransferase 3" evidence="2">
    <location>
        <begin position="18"/>
        <end position="340"/>
    </location>
</feature>
<dbReference type="InterPro" id="IPR050879">
    <property type="entry name" value="Acyltransferase_3"/>
</dbReference>
<keyword evidence="1" id="KW-0812">Transmembrane</keyword>
<dbReference type="InterPro" id="IPR002656">
    <property type="entry name" value="Acyl_transf_3_dom"/>
</dbReference>
<feature type="transmembrane region" description="Helical" evidence="1">
    <location>
        <begin position="292"/>
        <end position="308"/>
    </location>
</feature>
<feature type="transmembrane region" description="Helical" evidence="1">
    <location>
        <begin position="262"/>
        <end position="280"/>
    </location>
</feature>
<feature type="transmembrane region" description="Helical" evidence="1">
    <location>
        <begin position="328"/>
        <end position="346"/>
    </location>
</feature>
<name>A0ABX3NXX4_9BACT</name>
<feature type="transmembrane region" description="Helical" evidence="1">
    <location>
        <begin position="87"/>
        <end position="107"/>
    </location>
</feature>
<evidence type="ECO:0000256" key="1">
    <source>
        <dbReference type="SAM" id="Phobius"/>
    </source>
</evidence>
<dbReference type="PANTHER" id="PTHR23028">
    <property type="entry name" value="ACETYLTRANSFERASE"/>
    <property type="match status" value="1"/>
</dbReference>
<feature type="transmembrane region" description="Helical" evidence="1">
    <location>
        <begin position="236"/>
        <end position="256"/>
    </location>
</feature>
<dbReference type="Proteomes" id="UP000192277">
    <property type="component" value="Unassembled WGS sequence"/>
</dbReference>
<evidence type="ECO:0000313" key="3">
    <source>
        <dbReference type="EMBL" id="OQP49512.1"/>
    </source>
</evidence>
<keyword evidence="4" id="KW-1185">Reference proteome</keyword>
<gene>
    <name evidence="3" type="ORF">A4D02_28365</name>
</gene>
<evidence type="ECO:0000313" key="4">
    <source>
        <dbReference type="Proteomes" id="UP000192277"/>
    </source>
</evidence>
<dbReference type="PANTHER" id="PTHR23028:SF53">
    <property type="entry name" value="ACYL_TRANSF_3 DOMAIN-CONTAINING PROTEIN"/>
    <property type="match status" value="1"/>
</dbReference>
<feature type="transmembrane region" description="Helical" evidence="1">
    <location>
        <begin position="166"/>
        <end position="182"/>
    </location>
</feature>
<comment type="caution">
    <text evidence="3">The sequence shown here is derived from an EMBL/GenBank/DDBJ whole genome shotgun (WGS) entry which is preliminary data.</text>
</comment>
<dbReference type="Pfam" id="PF01757">
    <property type="entry name" value="Acyl_transf_3"/>
    <property type="match status" value="1"/>
</dbReference>
<protein>
    <recommendedName>
        <fullName evidence="2">Acyltransferase 3 domain-containing protein</fullName>
    </recommendedName>
</protein>